<gene>
    <name evidence="1" type="ORF">CK203_049933</name>
</gene>
<dbReference type="Proteomes" id="UP000288805">
    <property type="component" value="Unassembled WGS sequence"/>
</dbReference>
<protein>
    <submittedName>
        <fullName evidence="1">Uncharacterized protein</fullName>
    </submittedName>
</protein>
<dbReference type="Gene3D" id="3.80.10.10">
    <property type="entry name" value="Ribonuclease Inhibitor"/>
    <property type="match status" value="1"/>
</dbReference>
<dbReference type="InterPro" id="IPR032675">
    <property type="entry name" value="LRR_dom_sf"/>
</dbReference>
<dbReference type="AlphaFoldDB" id="A0A438GRT5"/>
<organism evidence="1 2">
    <name type="scientific">Vitis vinifera</name>
    <name type="common">Grape</name>
    <dbReference type="NCBI Taxonomy" id="29760"/>
    <lineage>
        <taxon>Eukaryota</taxon>
        <taxon>Viridiplantae</taxon>
        <taxon>Streptophyta</taxon>
        <taxon>Embryophyta</taxon>
        <taxon>Tracheophyta</taxon>
        <taxon>Spermatophyta</taxon>
        <taxon>Magnoliopsida</taxon>
        <taxon>eudicotyledons</taxon>
        <taxon>Gunneridae</taxon>
        <taxon>Pentapetalae</taxon>
        <taxon>rosids</taxon>
        <taxon>Vitales</taxon>
        <taxon>Vitaceae</taxon>
        <taxon>Viteae</taxon>
        <taxon>Vitis</taxon>
    </lineage>
</organism>
<proteinExistence type="predicted"/>
<name>A0A438GRT5_VITVI</name>
<sequence length="216" mass="23876">MGNLKGLRSLENLDLSYCDGMEGAIFSDIGQFYKLRELNISHCKLLQEIPEFPSTLREIDAHDCTALETLFSPSSPLWSSFLKLLKSATQDSECDTQTGISKINIPGSSGIPRSIVGGVLPKVAVLDEHDSNQRRSLEISFDSHQATCVNIKGVGIHLVYIQDHQQNHAALDLLDAQGNLDVQYPTFQDDEHNHIPMPLDLRNFGDDGSIPSEDTN</sequence>
<accession>A0A438GRT5</accession>
<dbReference type="InterPro" id="IPR001611">
    <property type="entry name" value="Leu-rich_rpt"/>
</dbReference>
<dbReference type="SUPFAM" id="SSF52047">
    <property type="entry name" value="RNI-like"/>
    <property type="match status" value="1"/>
</dbReference>
<reference evidence="1 2" key="1">
    <citation type="journal article" date="2018" name="PLoS Genet.">
        <title>Population sequencing reveals clonal diversity and ancestral inbreeding in the grapevine cultivar Chardonnay.</title>
        <authorList>
            <person name="Roach M.J."/>
            <person name="Johnson D.L."/>
            <person name="Bohlmann J."/>
            <person name="van Vuuren H.J."/>
            <person name="Jones S.J."/>
            <person name="Pretorius I.S."/>
            <person name="Schmidt S.A."/>
            <person name="Borneman A.R."/>
        </authorList>
    </citation>
    <scope>NUCLEOTIDE SEQUENCE [LARGE SCALE GENOMIC DNA]</scope>
    <source>
        <strain evidence="2">cv. Chardonnay</strain>
        <tissue evidence="1">Leaf</tissue>
    </source>
</reference>
<dbReference type="EMBL" id="QGNW01000360">
    <property type="protein sequence ID" value="RVW74926.1"/>
    <property type="molecule type" value="Genomic_DNA"/>
</dbReference>
<evidence type="ECO:0000313" key="1">
    <source>
        <dbReference type="EMBL" id="RVW74926.1"/>
    </source>
</evidence>
<evidence type="ECO:0000313" key="2">
    <source>
        <dbReference type="Proteomes" id="UP000288805"/>
    </source>
</evidence>
<comment type="caution">
    <text evidence="1">The sequence shown here is derived from an EMBL/GenBank/DDBJ whole genome shotgun (WGS) entry which is preliminary data.</text>
</comment>
<dbReference type="Pfam" id="PF00560">
    <property type="entry name" value="LRR_1"/>
    <property type="match status" value="1"/>
</dbReference>